<feature type="compositionally biased region" description="Low complexity" evidence="1">
    <location>
        <begin position="420"/>
        <end position="436"/>
    </location>
</feature>
<feature type="compositionally biased region" description="Polar residues" evidence="1">
    <location>
        <begin position="765"/>
        <end position="777"/>
    </location>
</feature>
<sequence length="979" mass="104285">MNPHRAPAFSRDPPRELQAWRGPQNSGKHGGFRDIAQPPAPPVSQPSSNVAGYSDPVSSMARWNGANRRGPPPAPPGPPPCGPPPAWGPLENCQNTRPGPLPWGMRSDFNYEAAGNRRGRRGGPGVPGPPSDQCSIPCPPQRFWEGPEDPPCDRHSIRPGGPRVCGGRDGPLGTQPPPPISGGGNSWGGPRDDRRFRDAEYTMGAGEPPPWGPPLAYDSAQQVMGKGPAERGPGPIDVPRPSHGGHLPPLHSEEPRFGRLLHEGGPPDTYRGSSAGPLVPRGGPVSGLRKSEYPPSAEECHNSSRNIRNSRDDCSIPVGPHSFPPGSDMEKGNYFVRPNQLPVGGPDNTTGRRAPGPLPGAASSLWNSRAAAEAAAAEAAAAAVSRCIANGTLPRQPLPFPVCVPSVDRAREGAPDAQEGLPSLVPGGSPGSLQGLTAQLREAPPSGAPPSGPQRGPPGPPATAGGGAGFVGPQGRGPLGPFQGLPFPDFVFDPSRQHNSAPFSALPQQQQQQQKEQQQHQQMQPLPPQADGLLSSLLSHEGAMQLLLLAAQQQQQPQQPQQPQNQAVGMHLPGAGLPAVATGQQQDQQQRAVSEALLQGLAMGAQLQLHQQQAGGSGLANSLFTQGCPQQQLILLESLRSAAAAAAAAIRSNPDVGSASQPAQDALLQLQQLLQQQLQQNTGASPAHLTLQHTIQSSAAMALQQQQQPRQEQQQLQQPRKESSPQKQRQVSQSVPSSHHQAHEGPATLQQQRLVAAVRVQPPHLTTSDDVQTSSGRPSHVGNPQHQQQEQQQQPQQQGYGRTKMSLLDELSAVPERLLDPQENEAAHTWCYLDAFNKACLAPLTLCLVSVFFKNCGSHVTDSPFSTCQGPFSTLTMLRWLELGYFDPTRPLRRDDEKGFTPLHDGSRIKRAAKDIVLSARSHRSRAAADTVEYERPALSLQAKVQSAQAALAPLYVLAKKDRARPGTPASRSEKKRKM</sequence>
<evidence type="ECO:0000259" key="2">
    <source>
        <dbReference type="Pfam" id="PF02213"/>
    </source>
</evidence>
<feature type="region of interest" description="Disordered" evidence="1">
    <location>
        <begin position="1"/>
        <end position="362"/>
    </location>
</feature>
<proteinExistence type="predicted"/>
<dbReference type="VEuPathDB" id="ToxoDB:ENH_00026500"/>
<organism evidence="3 4">
    <name type="scientific">Eimeria necatrix</name>
    <dbReference type="NCBI Taxonomy" id="51315"/>
    <lineage>
        <taxon>Eukaryota</taxon>
        <taxon>Sar</taxon>
        <taxon>Alveolata</taxon>
        <taxon>Apicomplexa</taxon>
        <taxon>Conoidasida</taxon>
        <taxon>Coccidia</taxon>
        <taxon>Eucoccidiorida</taxon>
        <taxon>Eimeriorina</taxon>
        <taxon>Eimeriidae</taxon>
        <taxon>Eimeria</taxon>
    </lineage>
</organism>
<feature type="region of interest" description="Disordered" evidence="1">
    <location>
        <begin position="391"/>
        <end position="533"/>
    </location>
</feature>
<feature type="compositionally biased region" description="Low complexity" evidence="1">
    <location>
        <begin position="507"/>
        <end position="524"/>
    </location>
</feature>
<feature type="compositionally biased region" description="Low complexity" evidence="1">
    <location>
        <begin position="785"/>
        <end position="798"/>
    </location>
</feature>
<feature type="region of interest" description="Disordered" evidence="1">
    <location>
        <begin position="552"/>
        <end position="588"/>
    </location>
</feature>
<dbReference type="InterPro" id="IPR035445">
    <property type="entry name" value="GYF-like_dom_sf"/>
</dbReference>
<dbReference type="OrthoDB" id="6415790at2759"/>
<feature type="compositionally biased region" description="Low complexity" evidence="1">
    <location>
        <begin position="479"/>
        <end position="488"/>
    </location>
</feature>
<feature type="region of interest" description="Disordered" evidence="1">
    <location>
        <begin position="765"/>
        <end position="800"/>
    </location>
</feature>
<name>U6MPG2_9EIME</name>
<feature type="compositionally biased region" description="Low complexity" evidence="1">
    <location>
        <begin position="725"/>
        <end position="739"/>
    </location>
</feature>
<evidence type="ECO:0000256" key="1">
    <source>
        <dbReference type="SAM" id="MobiDB-lite"/>
    </source>
</evidence>
<reference evidence="3" key="2">
    <citation type="submission" date="2013-10" db="EMBL/GenBank/DDBJ databases">
        <authorList>
            <person name="Aslett M."/>
        </authorList>
    </citation>
    <scope>NUCLEOTIDE SEQUENCE [LARGE SCALE GENOMIC DNA]</scope>
    <source>
        <strain evidence="3">Houghton</strain>
    </source>
</reference>
<feature type="compositionally biased region" description="Low complexity" evidence="1">
    <location>
        <begin position="703"/>
        <end position="718"/>
    </location>
</feature>
<dbReference type="RefSeq" id="XP_013433445.1">
    <property type="nucleotide sequence ID" value="XM_013577991.1"/>
</dbReference>
<feature type="region of interest" description="Disordered" evidence="1">
    <location>
        <begin position="700"/>
        <end position="747"/>
    </location>
</feature>
<dbReference type="Pfam" id="PF02213">
    <property type="entry name" value="GYF"/>
    <property type="match status" value="1"/>
</dbReference>
<accession>U6MPG2</accession>
<dbReference type="GeneID" id="25472818"/>
<dbReference type="SUPFAM" id="SSF55277">
    <property type="entry name" value="GYF domain"/>
    <property type="match status" value="1"/>
</dbReference>
<reference evidence="3" key="1">
    <citation type="submission" date="2013-10" db="EMBL/GenBank/DDBJ databases">
        <title>Genomic analysis of the causative agents of coccidiosis in chickens.</title>
        <authorList>
            <person name="Reid A.J."/>
            <person name="Blake D."/>
            <person name="Billington K."/>
            <person name="Browne H."/>
            <person name="Dunn M."/>
            <person name="Hung S."/>
            <person name="Kawahara F."/>
            <person name="Miranda-Saavedra D."/>
            <person name="Mourier T."/>
            <person name="Nagra H."/>
            <person name="Otto T.D."/>
            <person name="Rawlings N."/>
            <person name="Sanchez A."/>
            <person name="Sanders M."/>
            <person name="Subramaniam C."/>
            <person name="Tay Y."/>
            <person name="Dear P."/>
            <person name="Doerig C."/>
            <person name="Gruber A."/>
            <person name="Parkinson J."/>
            <person name="Shirley M."/>
            <person name="Wan K.L."/>
            <person name="Berriman M."/>
            <person name="Tomley F."/>
            <person name="Pain A."/>
        </authorList>
    </citation>
    <scope>NUCLEOTIDE SEQUENCE [LARGE SCALE GENOMIC DNA]</scope>
    <source>
        <strain evidence="3">Houghton</strain>
    </source>
</reference>
<feature type="compositionally biased region" description="Low complexity" evidence="1">
    <location>
        <begin position="552"/>
        <end position="567"/>
    </location>
</feature>
<feature type="compositionally biased region" description="Basic and acidic residues" evidence="1">
    <location>
        <begin position="251"/>
        <end position="262"/>
    </location>
</feature>
<gene>
    <name evidence="3" type="ORF">ENH_00026500</name>
</gene>
<feature type="compositionally biased region" description="Pro residues" evidence="1">
    <location>
        <begin position="70"/>
        <end position="87"/>
    </location>
</feature>
<dbReference type="Proteomes" id="UP000030754">
    <property type="component" value="Unassembled WGS sequence"/>
</dbReference>
<evidence type="ECO:0000313" key="3">
    <source>
        <dbReference type="EMBL" id="CDJ64978.1"/>
    </source>
</evidence>
<dbReference type="InterPro" id="IPR003169">
    <property type="entry name" value="GYF"/>
</dbReference>
<dbReference type="Gene3D" id="3.30.1490.40">
    <property type="match status" value="1"/>
</dbReference>
<keyword evidence="4" id="KW-1185">Reference proteome</keyword>
<dbReference type="AlphaFoldDB" id="U6MPG2"/>
<feature type="compositionally biased region" description="Basic and acidic residues" evidence="1">
    <location>
        <begin position="190"/>
        <end position="200"/>
    </location>
</feature>
<feature type="compositionally biased region" description="Pro residues" evidence="1">
    <location>
        <begin position="446"/>
        <end position="461"/>
    </location>
</feature>
<feature type="domain" description="GYF" evidence="2">
    <location>
        <begin position="866"/>
        <end position="903"/>
    </location>
</feature>
<dbReference type="EMBL" id="HG723041">
    <property type="protein sequence ID" value="CDJ64978.1"/>
    <property type="molecule type" value="Genomic_DNA"/>
</dbReference>
<protein>
    <recommendedName>
        <fullName evidence="2">GYF domain-containing protein</fullName>
    </recommendedName>
</protein>
<feature type="compositionally biased region" description="Gly residues" evidence="1">
    <location>
        <begin position="464"/>
        <end position="478"/>
    </location>
</feature>
<evidence type="ECO:0000313" key="4">
    <source>
        <dbReference type="Proteomes" id="UP000030754"/>
    </source>
</evidence>